<feature type="region of interest" description="Disordered" evidence="1">
    <location>
        <begin position="342"/>
        <end position="366"/>
    </location>
</feature>
<dbReference type="Gene3D" id="3.40.50.720">
    <property type="entry name" value="NAD(P)-binding Rossmann-like Domain"/>
    <property type="match status" value="1"/>
</dbReference>
<dbReference type="Pfam" id="PF01408">
    <property type="entry name" value="GFO_IDH_MocA"/>
    <property type="match status" value="1"/>
</dbReference>
<feature type="compositionally biased region" description="Basic residues" evidence="1">
    <location>
        <begin position="355"/>
        <end position="366"/>
    </location>
</feature>
<dbReference type="InterPro" id="IPR036291">
    <property type="entry name" value="NAD(P)-bd_dom_sf"/>
</dbReference>
<dbReference type="EMBL" id="DWXX01000173">
    <property type="protein sequence ID" value="HJB59801.1"/>
    <property type="molecule type" value="Genomic_DNA"/>
</dbReference>
<comment type="caution">
    <text evidence="3">The sequence shown here is derived from an EMBL/GenBank/DDBJ whole genome shotgun (WGS) entry which is preliminary data.</text>
</comment>
<dbReference type="InterPro" id="IPR000683">
    <property type="entry name" value="Gfo/Idh/MocA-like_OxRdtase_N"/>
</dbReference>
<dbReference type="PANTHER" id="PTHR43377:SF2">
    <property type="entry name" value="BINDING ROSSMANN FOLD OXIDOREDUCTASE, PUTATIVE (AFU_ORTHOLOGUE AFUA_4G00560)-RELATED"/>
    <property type="match status" value="1"/>
</dbReference>
<evidence type="ECO:0000313" key="3">
    <source>
        <dbReference type="EMBL" id="HJB59801.1"/>
    </source>
</evidence>
<evidence type="ECO:0000313" key="4">
    <source>
        <dbReference type="Proteomes" id="UP000824211"/>
    </source>
</evidence>
<protein>
    <submittedName>
        <fullName evidence="3">Gfo/Idh/MocA family oxidoreductase</fullName>
    </submittedName>
</protein>
<gene>
    <name evidence="3" type="ORF">H9771_09150</name>
</gene>
<organism evidence="3 4">
    <name type="scientific">Candidatus Faecalibacterium faecipullorum</name>
    <dbReference type="NCBI Taxonomy" id="2838578"/>
    <lineage>
        <taxon>Bacteria</taxon>
        <taxon>Bacillati</taxon>
        <taxon>Bacillota</taxon>
        <taxon>Clostridia</taxon>
        <taxon>Eubacteriales</taxon>
        <taxon>Oscillospiraceae</taxon>
        <taxon>Faecalibacterium</taxon>
    </lineage>
</organism>
<dbReference type="SUPFAM" id="SSF51735">
    <property type="entry name" value="NAD(P)-binding Rossmann-fold domains"/>
    <property type="match status" value="1"/>
</dbReference>
<evidence type="ECO:0000259" key="2">
    <source>
        <dbReference type="Pfam" id="PF01408"/>
    </source>
</evidence>
<feature type="domain" description="Gfo/Idh/MocA-like oxidoreductase N-terminal" evidence="2">
    <location>
        <begin position="4"/>
        <end position="112"/>
    </location>
</feature>
<accession>A0A9D2MGQ1</accession>
<dbReference type="InterPro" id="IPR051450">
    <property type="entry name" value="Gfo/Idh/MocA_Oxidoreductases"/>
</dbReference>
<evidence type="ECO:0000256" key="1">
    <source>
        <dbReference type="SAM" id="MobiDB-lite"/>
    </source>
</evidence>
<proteinExistence type="predicted"/>
<reference evidence="3" key="2">
    <citation type="submission" date="2021-04" db="EMBL/GenBank/DDBJ databases">
        <authorList>
            <person name="Gilroy R."/>
        </authorList>
    </citation>
    <scope>NUCLEOTIDE SEQUENCE</scope>
    <source>
        <strain evidence="3">ChiHjej9B8-13557</strain>
    </source>
</reference>
<sequence>MKKIRYAVIGSGWRSLFYGRIARALPERFELAALCCRSAEKAARMRRDYGLPAVVGEEAVAAARPDFIVSAVSKQGMCETVRAWLGRGYPVLSETPAALSMEDLAGLWRLHQAGAKVQVAEQYRFYPTWAALLRLTESGLLGAPVSAYLSAVHDYHAAGLLRGLLGLGREEFCLTARTYTVPVTDTHTRTEVLTEGRVAAKQQRVAAFEYEGGCMAVYDFMSDQYHSRIRPRTVRLRGTRGEVDGREVRFLNEANLPENACLEVDEDPATGEVRGVAFRGRQLYRPPFGLCGLPEDETAIAVMLQGMADYIETGAELYPFADALEDAYTALLMDAPAARPGAGLAGGEDPFAGWRQRRSGPRPWKP</sequence>
<dbReference type="GO" id="GO:0000166">
    <property type="term" value="F:nucleotide binding"/>
    <property type="evidence" value="ECO:0007669"/>
    <property type="project" value="InterPro"/>
</dbReference>
<dbReference type="Gene3D" id="3.30.360.10">
    <property type="entry name" value="Dihydrodipicolinate Reductase, domain 2"/>
    <property type="match status" value="1"/>
</dbReference>
<dbReference type="PANTHER" id="PTHR43377">
    <property type="entry name" value="BILIVERDIN REDUCTASE A"/>
    <property type="match status" value="1"/>
</dbReference>
<reference evidence="3" key="1">
    <citation type="journal article" date="2021" name="PeerJ">
        <title>Extensive microbial diversity within the chicken gut microbiome revealed by metagenomics and culture.</title>
        <authorList>
            <person name="Gilroy R."/>
            <person name="Ravi A."/>
            <person name="Getino M."/>
            <person name="Pursley I."/>
            <person name="Horton D.L."/>
            <person name="Alikhan N.F."/>
            <person name="Baker D."/>
            <person name="Gharbi K."/>
            <person name="Hall N."/>
            <person name="Watson M."/>
            <person name="Adriaenssens E.M."/>
            <person name="Foster-Nyarko E."/>
            <person name="Jarju S."/>
            <person name="Secka A."/>
            <person name="Antonio M."/>
            <person name="Oren A."/>
            <person name="Chaudhuri R.R."/>
            <person name="La Ragione R."/>
            <person name="Hildebrand F."/>
            <person name="Pallen M.J."/>
        </authorList>
    </citation>
    <scope>NUCLEOTIDE SEQUENCE</scope>
    <source>
        <strain evidence="3">ChiHjej9B8-13557</strain>
    </source>
</reference>
<name>A0A9D2MGQ1_9FIRM</name>
<dbReference type="Proteomes" id="UP000824211">
    <property type="component" value="Unassembled WGS sequence"/>
</dbReference>
<dbReference type="AlphaFoldDB" id="A0A9D2MGQ1"/>